<name>X1CQ02_9ZZZZ</name>
<proteinExistence type="predicted"/>
<gene>
    <name evidence="1" type="ORF">S01H4_50887</name>
</gene>
<evidence type="ECO:0000313" key="1">
    <source>
        <dbReference type="EMBL" id="GAG95012.1"/>
    </source>
</evidence>
<evidence type="ECO:0008006" key="2">
    <source>
        <dbReference type="Google" id="ProtNLM"/>
    </source>
</evidence>
<protein>
    <recommendedName>
        <fullName evidence="2">Leucine-binding protein domain-containing protein</fullName>
    </recommendedName>
</protein>
<sequence length="119" mass="13301">MKNKKSATFFFLFLISLQFLIGLTYFNLNNREENEVNDINPKISDIIVGNYTFPGVPGSIALNESIRIGLLDDIEHFSGDHAWKGALLAAREINEAGGITINATQLHDILLQLHCYIPL</sequence>
<organism evidence="1">
    <name type="scientific">marine sediment metagenome</name>
    <dbReference type="NCBI Taxonomy" id="412755"/>
    <lineage>
        <taxon>unclassified sequences</taxon>
        <taxon>metagenomes</taxon>
        <taxon>ecological metagenomes</taxon>
    </lineage>
</organism>
<comment type="caution">
    <text evidence="1">The sequence shown here is derived from an EMBL/GenBank/DDBJ whole genome shotgun (WGS) entry which is preliminary data.</text>
</comment>
<dbReference type="EMBL" id="BART01028928">
    <property type="protein sequence ID" value="GAG95012.1"/>
    <property type="molecule type" value="Genomic_DNA"/>
</dbReference>
<accession>X1CQ02</accession>
<dbReference type="AlphaFoldDB" id="X1CQ02"/>
<reference evidence="1" key="1">
    <citation type="journal article" date="2014" name="Front. Microbiol.">
        <title>High frequency of phylogenetically diverse reductive dehalogenase-homologous genes in deep subseafloor sedimentary metagenomes.</title>
        <authorList>
            <person name="Kawai M."/>
            <person name="Futagami T."/>
            <person name="Toyoda A."/>
            <person name="Takaki Y."/>
            <person name="Nishi S."/>
            <person name="Hori S."/>
            <person name="Arai W."/>
            <person name="Tsubouchi T."/>
            <person name="Morono Y."/>
            <person name="Uchiyama I."/>
            <person name="Ito T."/>
            <person name="Fujiyama A."/>
            <person name="Inagaki F."/>
            <person name="Takami H."/>
        </authorList>
    </citation>
    <scope>NUCLEOTIDE SEQUENCE</scope>
    <source>
        <strain evidence="1">Expedition CK06-06</strain>
    </source>
</reference>